<name>A0ABY2TN19_9SPIR</name>
<dbReference type="RefSeq" id="WP_137999291.1">
    <property type="nucleotide sequence ID" value="NZ_SJDU01000507.1"/>
</dbReference>
<evidence type="ECO:0000313" key="1">
    <source>
        <dbReference type="EMBL" id="TKZ27675.1"/>
    </source>
</evidence>
<keyword evidence="2" id="KW-1185">Reference proteome</keyword>
<proteinExistence type="predicted"/>
<sequence length="138" mass="16238">MEKTKHCYKNCLFAENNTCLLAKCIQNSSLAEIKTKKHKPYKSNKCIRFPKKKNIRKNARSFFYGISKETFYKIGYYSSSIKEAAEKLGTSASHLKWFLYSDIITYNQEKKEERIERICAFLDGQNDAKKDKLRLNNE</sequence>
<evidence type="ECO:0000313" key="2">
    <source>
        <dbReference type="Proteomes" id="UP000310168"/>
    </source>
</evidence>
<organism evidence="1 2">
    <name type="scientific">Brachyspira catarrhinii</name>
    <dbReference type="NCBI Taxonomy" id="2528966"/>
    <lineage>
        <taxon>Bacteria</taxon>
        <taxon>Pseudomonadati</taxon>
        <taxon>Spirochaetota</taxon>
        <taxon>Spirochaetia</taxon>
        <taxon>Brachyspirales</taxon>
        <taxon>Brachyspiraceae</taxon>
        <taxon>Brachyspira</taxon>
    </lineage>
</organism>
<protein>
    <submittedName>
        <fullName evidence="1">Uncharacterized protein</fullName>
    </submittedName>
</protein>
<accession>A0ABY2TN19</accession>
<dbReference type="Proteomes" id="UP000310168">
    <property type="component" value="Unassembled WGS sequence"/>
</dbReference>
<gene>
    <name evidence="1" type="ORF">EZH24_11900</name>
</gene>
<dbReference type="EMBL" id="SJDU01000507">
    <property type="protein sequence ID" value="TKZ27675.1"/>
    <property type="molecule type" value="Genomic_DNA"/>
</dbReference>
<comment type="caution">
    <text evidence="1">The sequence shown here is derived from an EMBL/GenBank/DDBJ whole genome shotgun (WGS) entry which is preliminary data.</text>
</comment>
<reference evidence="1 2" key="1">
    <citation type="journal article" date="2019" name="Anaerobe">
        <title>Brachyspira catarrhinii sp. nov., an anaerobic intestinal spirochaete isolated from vervet monkeys may have been misidentified as Brachyspira aalborgi in previous studies.</title>
        <authorList>
            <person name="Phillips N.D."/>
            <person name="La T."/>
            <person name="Hampson D.J."/>
        </authorList>
    </citation>
    <scope>NUCLEOTIDE SEQUENCE [LARGE SCALE GENOMIC DNA]</scope>
    <source>
        <strain evidence="1 2">Z12</strain>
    </source>
</reference>